<dbReference type="KEGG" id="hhl:Halha_1664"/>
<keyword evidence="2 4" id="KW-0378">Hydrolase</keyword>
<dbReference type="InterPro" id="IPR006179">
    <property type="entry name" value="5_nucleotidase/apyrase"/>
</dbReference>
<dbReference type="PROSITE" id="PS00786">
    <property type="entry name" value="5_NUCLEOTIDASE_2"/>
    <property type="match status" value="1"/>
</dbReference>
<dbReference type="SUPFAM" id="SSF55816">
    <property type="entry name" value="5'-nucleotidase (syn. UDP-sugar hydrolase), C-terminal domain"/>
    <property type="match status" value="1"/>
</dbReference>
<dbReference type="InterPro" id="IPR029052">
    <property type="entry name" value="Metallo-depent_PP-like"/>
</dbReference>
<sequence length="666" mass="74649">MLKSRFKSKFLVIALTLAFILVGILNVRIQAAPKKTITILQTGDIHGSLYPWAYKTGEKEEDKGLVKVASIVEDIRAKNPNTLLVDSGDMIQGNTLASIFKDRKDVKHPMMKVMNHMGYDAWVLGNHEFNYGLKTLNRIKSQAEFPVLSANIRYKKNNELFVKPYTIKEVGGIKVGILGLTTPNIPRWDGSKVASLKFKGMSKVAQEFIPEIKQQGADIIIALAHAGLEGRGHKTGGDKVSKVAKENPELAAIFIGHDHVTVKERINDVLVVAPKDSGEQVSKVDLNLVKKQGDWTVVSKKATHLETKKVKVDPEIAEIANYYHQETIDYVNTPIGFATGDFVPENEIEGIPVAQIQDTALLDLINRVQLKYADADISSAALFDTKSNIKKGPVSIKDAALIYKYSNTLYGVKVTGKELKEYMEWSARYYNTYQPGDITISFAPEIPGYNYDMFAGVEYKIDISKPAGERIVDLTYNGKPVRDDQTFKLAVNNYRYNGLKSLGIIDQEPYFKSKTAIRDFIIKYIKAKETIKPLVDNNWKITGASLEEPAREEALRLLKHDILKIPAKNRSWNAASINLAQQVKQKQFINIVKRLFKKKVSQKLTLGQLVELVDAIYYKTYTIKSGDTLSEIAQDYKITVETIIDLNQIENPSLIIPGQKVKIPSN</sequence>
<evidence type="ECO:0000313" key="4">
    <source>
        <dbReference type="EMBL" id="AGB41602.1"/>
    </source>
</evidence>
<dbReference type="Gene3D" id="3.90.780.10">
    <property type="entry name" value="5'-Nucleotidase, C-terminal domain"/>
    <property type="match status" value="1"/>
</dbReference>
<dbReference type="PRINTS" id="PR01607">
    <property type="entry name" value="APYRASEFAMLY"/>
</dbReference>
<dbReference type="InterPro" id="IPR006146">
    <property type="entry name" value="5'-Nucleotdase_CS"/>
</dbReference>
<dbReference type="InterPro" id="IPR008334">
    <property type="entry name" value="5'-Nucleotdase_C"/>
</dbReference>
<dbReference type="Pfam" id="PF00149">
    <property type="entry name" value="Metallophos"/>
    <property type="match status" value="1"/>
</dbReference>
<evidence type="ECO:0000259" key="3">
    <source>
        <dbReference type="PROSITE" id="PS51782"/>
    </source>
</evidence>
<dbReference type="Gene3D" id="3.60.21.10">
    <property type="match status" value="1"/>
</dbReference>
<comment type="similarity">
    <text evidence="2">Belongs to the 5'-nucleotidase family.</text>
</comment>
<dbReference type="OrthoDB" id="9800780at2"/>
<dbReference type="GO" id="GO:0046872">
    <property type="term" value="F:metal ion binding"/>
    <property type="evidence" value="ECO:0007669"/>
    <property type="project" value="InterPro"/>
</dbReference>
<accession>L0K8I4</accession>
<dbReference type="eggNOG" id="COG0737">
    <property type="taxonomic scope" value="Bacteria"/>
</dbReference>
<dbReference type="Pfam" id="PF02872">
    <property type="entry name" value="5_nucleotid_C"/>
    <property type="match status" value="1"/>
</dbReference>
<dbReference type="HOGENOM" id="CLU_005854_4_4_9"/>
<evidence type="ECO:0000313" key="5">
    <source>
        <dbReference type="Proteomes" id="UP000010880"/>
    </source>
</evidence>
<dbReference type="InterPro" id="IPR036779">
    <property type="entry name" value="LysM_dom_sf"/>
</dbReference>
<dbReference type="Pfam" id="PF01476">
    <property type="entry name" value="LysM"/>
    <property type="match status" value="1"/>
</dbReference>
<protein>
    <submittedName>
        <fullName evidence="4">5'-nucleotidase/2',3'-cyclic phosphodiesterase-like hydrolase</fullName>
    </submittedName>
</protein>
<dbReference type="PROSITE" id="PS51782">
    <property type="entry name" value="LYSM"/>
    <property type="match status" value="1"/>
</dbReference>
<dbReference type="PANTHER" id="PTHR11575:SF6">
    <property type="entry name" value="2',3'-CYCLIC-NUCLEOTIDE 2'-PHOSPHODIESTERASE_3'-NUCLEOTIDASE"/>
    <property type="match status" value="1"/>
</dbReference>
<dbReference type="SMART" id="SM00257">
    <property type="entry name" value="LysM"/>
    <property type="match status" value="1"/>
</dbReference>
<dbReference type="InterPro" id="IPR004843">
    <property type="entry name" value="Calcineurin-like_PHP"/>
</dbReference>
<dbReference type="RefSeq" id="WP_015327318.1">
    <property type="nucleotide sequence ID" value="NC_019978.1"/>
</dbReference>
<dbReference type="SUPFAM" id="SSF56300">
    <property type="entry name" value="Metallo-dependent phosphatases"/>
    <property type="match status" value="1"/>
</dbReference>
<dbReference type="InterPro" id="IPR018392">
    <property type="entry name" value="LysM"/>
</dbReference>
<dbReference type="EMBL" id="CP003359">
    <property type="protein sequence ID" value="AGB41602.1"/>
    <property type="molecule type" value="Genomic_DNA"/>
</dbReference>
<dbReference type="Proteomes" id="UP000010880">
    <property type="component" value="Chromosome"/>
</dbReference>
<dbReference type="SUPFAM" id="SSF54106">
    <property type="entry name" value="LysM domain"/>
    <property type="match status" value="1"/>
</dbReference>
<dbReference type="GO" id="GO:0009166">
    <property type="term" value="P:nucleotide catabolic process"/>
    <property type="evidence" value="ECO:0007669"/>
    <property type="project" value="InterPro"/>
</dbReference>
<dbReference type="CDD" id="cd00118">
    <property type="entry name" value="LysM"/>
    <property type="match status" value="1"/>
</dbReference>
<dbReference type="STRING" id="748449.Halha_1664"/>
<name>L0K8I4_HALHC</name>
<dbReference type="GO" id="GO:0016788">
    <property type="term" value="F:hydrolase activity, acting on ester bonds"/>
    <property type="evidence" value="ECO:0007669"/>
    <property type="project" value="InterPro"/>
</dbReference>
<evidence type="ECO:0000256" key="2">
    <source>
        <dbReference type="RuleBase" id="RU362119"/>
    </source>
</evidence>
<dbReference type="GO" id="GO:0030288">
    <property type="term" value="C:outer membrane-bounded periplasmic space"/>
    <property type="evidence" value="ECO:0007669"/>
    <property type="project" value="TreeGrafter"/>
</dbReference>
<keyword evidence="1" id="KW-0732">Signal</keyword>
<dbReference type="Gene3D" id="3.10.350.10">
    <property type="entry name" value="LysM domain"/>
    <property type="match status" value="1"/>
</dbReference>
<feature type="domain" description="LysM" evidence="3">
    <location>
        <begin position="619"/>
        <end position="663"/>
    </location>
</feature>
<dbReference type="eggNOG" id="COG1388">
    <property type="taxonomic scope" value="Bacteria"/>
</dbReference>
<dbReference type="InterPro" id="IPR036907">
    <property type="entry name" value="5'-Nucleotdase_C_sf"/>
</dbReference>
<evidence type="ECO:0000256" key="1">
    <source>
        <dbReference type="ARBA" id="ARBA00022729"/>
    </source>
</evidence>
<keyword evidence="2" id="KW-0547">Nucleotide-binding</keyword>
<keyword evidence="5" id="KW-1185">Reference proteome</keyword>
<organism evidence="4 5">
    <name type="scientific">Halobacteroides halobius (strain ATCC 35273 / DSM 5150 / MD-1)</name>
    <dbReference type="NCBI Taxonomy" id="748449"/>
    <lineage>
        <taxon>Bacteria</taxon>
        <taxon>Bacillati</taxon>
        <taxon>Bacillota</taxon>
        <taxon>Clostridia</taxon>
        <taxon>Halanaerobiales</taxon>
        <taxon>Halobacteroidaceae</taxon>
        <taxon>Halobacteroides</taxon>
    </lineage>
</organism>
<dbReference type="GO" id="GO:0000166">
    <property type="term" value="F:nucleotide binding"/>
    <property type="evidence" value="ECO:0007669"/>
    <property type="project" value="UniProtKB-KW"/>
</dbReference>
<proteinExistence type="inferred from homology"/>
<gene>
    <name evidence="4" type="ordered locus">Halha_1664</name>
</gene>
<dbReference type="AlphaFoldDB" id="L0K8I4"/>
<dbReference type="PATRIC" id="fig|748449.3.peg.1616"/>
<dbReference type="PANTHER" id="PTHR11575">
    <property type="entry name" value="5'-NUCLEOTIDASE-RELATED"/>
    <property type="match status" value="1"/>
</dbReference>
<reference evidence="5" key="1">
    <citation type="submission" date="2012-02" db="EMBL/GenBank/DDBJ databases">
        <title>The complete genome of Halobacteroides halobius DSM 5150.</title>
        <authorList>
            <person name="Lucas S."/>
            <person name="Copeland A."/>
            <person name="Lapidus A."/>
            <person name="Glavina del Rio T."/>
            <person name="Dalin E."/>
            <person name="Tice H."/>
            <person name="Bruce D."/>
            <person name="Goodwin L."/>
            <person name="Pitluck S."/>
            <person name="Peters L."/>
            <person name="Mikhailova N."/>
            <person name="Gu W."/>
            <person name="Kyrpides N."/>
            <person name="Mavromatis K."/>
            <person name="Ivanova N."/>
            <person name="Brettin T."/>
            <person name="Detter J.C."/>
            <person name="Han C."/>
            <person name="Larimer F."/>
            <person name="Land M."/>
            <person name="Hauser L."/>
            <person name="Markowitz V."/>
            <person name="Cheng J.-F."/>
            <person name="Hugenholtz P."/>
            <person name="Woyke T."/>
            <person name="Wu D."/>
            <person name="Tindall B."/>
            <person name="Pomrenke H."/>
            <person name="Brambilla E."/>
            <person name="Klenk H.-P."/>
            <person name="Eisen J.A."/>
        </authorList>
    </citation>
    <scope>NUCLEOTIDE SEQUENCE [LARGE SCALE GENOMIC DNA]</scope>
    <source>
        <strain evidence="5">ATCC 35273 / DSM 5150 / MD-1</strain>
    </source>
</reference>